<keyword evidence="3" id="KW-1185">Reference proteome</keyword>
<accession>A0ABS5EA53</accession>
<proteinExistence type="predicted"/>
<sequence>MQLENCVYDFFELTTLNMAQQGIFGEVLHVEGAYIHNLEEFWPSYWNNWRMDYNRKHRGDVYATHGIGPACQLLDIHRGD</sequence>
<dbReference type="Proteomes" id="UP000677812">
    <property type="component" value="Unassembled WGS sequence"/>
</dbReference>
<dbReference type="Pfam" id="PF21252">
    <property type="entry name" value="Glyco_hydro_109_C"/>
    <property type="match status" value="1"/>
</dbReference>
<evidence type="ECO:0000259" key="1">
    <source>
        <dbReference type="Pfam" id="PF21252"/>
    </source>
</evidence>
<evidence type="ECO:0000313" key="2">
    <source>
        <dbReference type="EMBL" id="MBR0560780.1"/>
    </source>
</evidence>
<dbReference type="EMBL" id="JAGRQH010000064">
    <property type="protein sequence ID" value="MBR0560780.1"/>
    <property type="molecule type" value="Genomic_DNA"/>
</dbReference>
<dbReference type="InterPro" id="IPR049303">
    <property type="entry name" value="Glyco_hydro_109_C"/>
</dbReference>
<dbReference type="Gene3D" id="3.30.360.10">
    <property type="entry name" value="Dihydrodipicolinate Reductase, domain 2"/>
    <property type="match status" value="1"/>
</dbReference>
<dbReference type="RefSeq" id="WP_211683488.1">
    <property type="nucleotide sequence ID" value="NZ_JAGRQH010000064.1"/>
</dbReference>
<organism evidence="2 3">
    <name type="scientific">Neokomagataea anthophila</name>
    <dbReference type="NCBI Taxonomy" id="2826925"/>
    <lineage>
        <taxon>Bacteria</taxon>
        <taxon>Pseudomonadati</taxon>
        <taxon>Pseudomonadota</taxon>
        <taxon>Alphaproteobacteria</taxon>
        <taxon>Acetobacterales</taxon>
        <taxon>Acetobacteraceae</taxon>
        <taxon>Neokomagataea</taxon>
    </lineage>
</organism>
<comment type="caution">
    <text evidence="2">The sequence shown here is derived from an EMBL/GenBank/DDBJ whole genome shotgun (WGS) entry which is preliminary data.</text>
</comment>
<gene>
    <name evidence="2" type="ORF">KB213_12095</name>
</gene>
<feature type="domain" description="Glycosyl hydrolase 109 C-terminal" evidence="1">
    <location>
        <begin position="13"/>
        <end position="80"/>
    </location>
</feature>
<protein>
    <recommendedName>
        <fullName evidence="1">Glycosyl hydrolase 109 C-terminal domain-containing protein</fullName>
    </recommendedName>
</protein>
<name>A0ABS5EA53_9PROT</name>
<reference evidence="2 3" key="1">
    <citation type="submission" date="2021-04" db="EMBL/GenBank/DDBJ databases">
        <title>The complete genome sequence of Neokomagataea sp. TBRC 2177.</title>
        <authorList>
            <person name="Charoenyingcharoen P."/>
            <person name="Yukphan P."/>
        </authorList>
    </citation>
    <scope>NUCLEOTIDE SEQUENCE [LARGE SCALE GENOMIC DNA]</scope>
    <source>
        <strain evidence="2 3">TBRC 2177</strain>
    </source>
</reference>
<evidence type="ECO:0000313" key="3">
    <source>
        <dbReference type="Proteomes" id="UP000677812"/>
    </source>
</evidence>
<feature type="non-terminal residue" evidence="2">
    <location>
        <position position="80"/>
    </location>
</feature>